<evidence type="ECO:0000313" key="2">
    <source>
        <dbReference type="EMBL" id="VDK52408.1"/>
    </source>
</evidence>
<gene>
    <name evidence="2" type="ORF">CGOC_LOCUS2359</name>
</gene>
<keyword evidence="1" id="KW-0732">Signal</keyword>
<dbReference type="EMBL" id="UYRV01005235">
    <property type="protein sequence ID" value="VDK52408.1"/>
    <property type="molecule type" value="Genomic_DNA"/>
</dbReference>
<feature type="signal peptide" evidence="1">
    <location>
        <begin position="1"/>
        <end position="19"/>
    </location>
</feature>
<sequence length="112" mass="12191">MANILILCTILLSTPLQYAVHGHNHHPYIRVHYGPPYRPVVSLVSLRHYMYPCAKPMPSGQLRAVLVAADFDRFTVGGNIGDAKDAPENSMAALKLVNALLIQGNSLITSAL</sequence>
<organism evidence="2 3">
    <name type="scientific">Cylicostephanus goldi</name>
    <name type="common">Nematode worm</name>
    <dbReference type="NCBI Taxonomy" id="71465"/>
    <lineage>
        <taxon>Eukaryota</taxon>
        <taxon>Metazoa</taxon>
        <taxon>Ecdysozoa</taxon>
        <taxon>Nematoda</taxon>
        <taxon>Chromadorea</taxon>
        <taxon>Rhabditida</taxon>
        <taxon>Rhabditina</taxon>
        <taxon>Rhabditomorpha</taxon>
        <taxon>Strongyloidea</taxon>
        <taxon>Strongylidae</taxon>
        <taxon>Cylicostephanus</taxon>
    </lineage>
</organism>
<accession>A0A3P6SEY9</accession>
<feature type="chain" id="PRO_5018337286" evidence="1">
    <location>
        <begin position="20"/>
        <end position="112"/>
    </location>
</feature>
<name>A0A3P6SEY9_CYLGO</name>
<evidence type="ECO:0000256" key="1">
    <source>
        <dbReference type="SAM" id="SignalP"/>
    </source>
</evidence>
<evidence type="ECO:0000313" key="3">
    <source>
        <dbReference type="Proteomes" id="UP000271889"/>
    </source>
</evidence>
<proteinExistence type="predicted"/>
<keyword evidence="3" id="KW-1185">Reference proteome</keyword>
<reference evidence="2 3" key="1">
    <citation type="submission" date="2018-11" db="EMBL/GenBank/DDBJ databases">
        <authorList>
            <consortium name="Pathogen Informatics"/>
        </authorList>
    </citation>
    <scope>NUCLEOTIDE SEQUENCE [LARGE SCALE GENOMIC DNA]</scope>
</reference>
<dbReference type="AlphaFoldDB" id="A0A3P6SEY9"/>
<protein>
    <submittedName>
        <fullName evidence="2">Uncharacterized protein</fullName>
    </submittedName>
</protein>
<dbReference type="Proteomes" id="UP000271889">
    <property type="component" value="Unassembled WGS sequence"/>
</dbReference>